<evidence type="ECO:0000256" key="3">
    <source>
        <dbReference type="ARBA" id="ARBA00006958"/>
    </source>
</evidence>
<accession>A0AAE1HM01</accession>
<feature type="domain" description="DDE Tnp4" evidence="8">
    <location>
        <begin position="77"/>
        <end position="202"/>
    </location>
</feature>
<evidence type="ECO:0000313" key="9">
    <source>
        <dbReference type="EMBL" id="KAK3923633.1"/>
    </source>
</evidence>
<comment type="subcellular location">
    <subcellularLocation>
        <location evidence="2">Nucleus</location>
    </subcellularLocation>
</comment>
<name>A0AAE1HM01_9NEOP</name>
<evidence type="ECO:0000256" key="2">
    <source>
        <dbReference type="ARBA" id="ARBA00004123"/>
    </source>
</evidence>
<comment type="caution">
    <text evidence="9">The sequence shown here is derived from an EMBL/GenBank/DDBJ whole genome shotgun (WGS) entry which is preliminary data.</text>
</comment>
<evidence type="ECO:0000256" key="5">
    <source>
        <dbReference type="ARBA" id="ARBA00022723"/>
    </source>
</evidence>
<evidence type="ECO:0000256" key="4">
    <source>
        <dbReference type="ARBA" id="ARBA00022722"/>
    </source>
</evidence>
<dbReference type="GO" id="GO:0046872">
    <property type="term" value="F:metal ion binding"/>
    <property type="evidence" value="ECO:0007669"/>
    <property type="project" value="UniProtKB-KW"/>
</dbReference>
<evidence type="ECO:0000256" key="6">
    <source>
        <dbReference type="ARBA" id="ARBA00022801"/>
    </source>
</evidence>
<gene>
    <name evidence="9" type="ORF">KUF71_002041</name>
</gene>
<keyword evidence="5" id="KW-0479">Metal-binding</keyword>
<keyword evidence="6" id="KW-0378">Hydrolase</keyword>
<protein>
    <submittedName>
        <fullName evidence="9">Protein ALP1-like</fullName>
    </submittedName>
</protein>
<keyword evidence="10" id="KW-1185">Reference proteome</keyword>
<evidence type="ECO:0000256" key="7">
    <source>
        <dbReference type="ARBA" id="ARBA00023242"/>
    </source>
</evidence>
<comment type="similarity">
    <text evidence="3">Belongs to the HARBI1 family.</text>
</comment>
<dbReference type="AlphaFoldDB" id="A0AAE1HM01"/>
<comment type="cofactor">
    <cofactor evidence="1">
        <name>a divalent metal cation</name>
        <dbReference type="ChEBI" id="CHEBI:60240"/>
    </cofactor>
</comment>
<dbReference type="Proteomes" id="UP001219518">
    <property type="component" value="Unassembled WGS sequence"/>
</dbReference>
<keyword evidence="4" id="KW-0540">Nuclease</keyword>
<dbReference type="PANTHER" id="PTHR22930">
    <property type="match status" value="1"/>
</dbReference>
<dbReference type="GO" id="GO:0016787">
    <property type="term" value="F:hydrolase activity"/>
    <property type="evidence" value="ECO:0007669"/>
    <property type="project" value="UniProtKB-KW"/>
</dbReference>
<dbReference type="EMBL" id="JAHWGI010001147">
    <property type="protein sequence ID" value="KAK3923633.1"/>
    <property type="molecule type" value="Genomic_DNA"/>
</dbReference>
<organism evidence="9 10">
    <name type="scientific">Frankliniella fusca</name>
    <dbReference type="NCBI Taxonomy" id="407009"/>
    <lineage>
        <taxon>Eukaryota</taxon>
        <taxon>Metazoa</taxon>
        <taxon>Ecdysozoa</taxon>
        <taxon>Arthropoda</taxon>
        <taxon>Hexapoda</taxon>
        <taxon>Insecta</taxon>
        <taxon>Pterygota</taxon>
        <taxon>Neoptera</taxon>
        <taxon>Paraneoptera</taxon>
        <taxon>Thysanoptera</taxon>
        <taxon>Terebrantia</taxon>
        <taxon>Thripoidea</taxon>
        <taxon>Thripidae</taxon>
        <taxon>Frankliniella</taxon>
    </lineage>
</organism>
<dbReference type="PANTHER" id="PTHR22930:SF206">
    <property type="entry name" value="NUCLEASE HARBI1"/>
    <property type="match status" value="1"/>
</dbReference>
<reference evidence="9" key="1">
    <citation type="submission" date="2021-07" db="EMBL/GenBank/DDBJ databases">
        <authorList>
            <person name="Catto M.A."/>
            <person name="Jacobson A."/>
            <person name="Kennedy G."/>
            <person name="Labadie P."/>
            <person name="Hunt B.G."/>
            <person name="Srinivasan R."/>
        </authorList>
    </citation>
    <scope>NUCLEOTIDE SEQUENCE</scope>
    <source>
        <strain evidence="9">PL_HMW_Pooled</strain>
        <tissue evidence="9">Head</tissue>
    </source>
</reference>
<dbReference type="InterPro" id="IPR027806">
    <property type="entry name" value="HARBI1_dom"/>
</dbReference>
<dbReference type="Pfam" id="PF13359">
    <property type="entry name" value="DDE_Tnp_4"/>
    <property type="match status" value="1"/>
</dbReference>
<keyword evidence="7" id="KW-0539">Nucleus</keyword>
<evidence type="ECO:0000313" key="10">
    <source>
        <dbReference type="Proteomes" id="UP001219518"/>
    </source>
</evidence>
<evidence type="ECO:0000256" key="1">
    <source>
        <dbReference type="ARBA" id="ARBA00001968"/>
    </source>
</evidence>
<dbReference type="GO" id="GO:0004518">
    <property type="term" value="F:nuclease activity"/>
    <property type="evidence" value="ECO:0007669"/>
    <property type="project" value="UniProtKB-KW"/>
</dbReference>
<dbReference type="GO" id="GO:0005634">
    <property type="term" value="C:nucleus"/>
    <property type="evidence" value="ECO:0007669"/>
    <property type="project" value="UniProtKB-SubCell"/>
</dbReference>
<proteinExistence type="inferred from homology"/>
<dbReference type="InterPro" id="IPR045249">
    <property type="entry name" value="HARBI1-like"/>
</dbReference>
<evidence type="ECO:0000259" key="8">
    <source>
        <dbReference type="Pfam" id="PF13359"/>
    </source>
</evidence>
<sequence>MTLYWLAAGMSYRICGNTFDVCRSTAFNIVNLVLDTIMRVANQVIKLPANLEEIGEQFAKMADSPAFGQCVGAIDCCQALVDHNGKFIDEFVGFPGSCHDLRVLRHSGLFREGVYPPRGYFIIGDGGYTCLRDPITIMTPYRNVNLTEDQRSYNFHLNKARSVVERAFGLLQARWRILFHRALEVKFRKAVKVIAACCVMHNRCIDENDIIPFDRRIRRQAVPPRPERDGSQYREIICLAHNLGRRQADLERL</sequence>
<reference evidence="9" key="2">
    <citation type="journal article" date="2023" name="BMC Genomics">
        <title>Pest status, molecular evolution, and epigenetic factors derived from the genome assembly of Frankliniella fusca, a thysanopteran phytovirus vector.</title>
        <authorList>
            <person name="Catto M.A."/>
            <person name="Labadie P.E."/>
            <person name="Jacobson A.L."/>
            <person name="Kennedy G.G."/>
            <person name="Srinivasan R."/>
            <person name="Hunt B.G."/>
        </authorList>
    </citation>
    <scope>NUCLEOTIDE SEQUENCE</scope>
    <source>
        <strain evidence="9">PL_HMW_Pooled</strain>
    </source>
</reference>